<dbReference type="AlphaFoldDB" id="A0A5E4QYY1"/>
<feature type="non-terminal residue" evidence="1">
    <location>
        <position position="1"/>
    </location>
</feature>
<reference evidence="1 2" key="1">
    <citation type="submission" date="2017-07" db="EMBL/GenBank/DDBJ databases">
        <authorList>
            <person name="Talla V."/>
            <person name="Backstrom N."/>
        </authorList>
    </citation>
    <scope>NUCLEOTIDE SEQUENCE [LARGE SCALE GENOMIC DNA]</scope>
</reference>
<accession>A0A5E4QYY1</accession>
<evidence type="ECO:0000313" key="1">
    <source>
        <dbReference type="EMBL" id="VVD02855.1"/>
    </source>
</evidence>
<sequence>HRGRKIIRVQCYSPKSHHELKNGLAKEKVAFHTYTRKDEKLPKAVIKGLPKYVHTTIPEELASLGFSGVTVTEIKTVFPSECPPLLAQLQVGAATRAKIGARSWAQVTNSDPPGIQKVPKVQIDITPILNATRSDCTAESHDGLSLKQHAHDLDNVFAASPKVLAMGDLNSKHPLWSPGRCNYHGKKTL</sequence>
<keyword evidence="2" id="KW-1185">Reference proteome</keyword>
<protein>
    <recommendedName>
        <fullName evidence="3">Endonuclease/exonuclease/phosphatase domain-containing protein</fullName>
    </recommendedName>
</protein>
<dbReference type="Proteomes" id="UP000324832">
    <property type="component" value="Unassembled WGS sequence"/>
</dbReference>
<name>A0A5E4QYY1_9NEOP</name>
<organism evidence="1 2">
    <name type="scientific">Leptidea sinapis</name>
    <dbReference type="NCBI Taxonomy" id="189913"/>
    <lineage>
        <taxon>Eukaryota</taxon>
        <taxon>Metazoa</taxon>
        <taxon>Ecdysozoa</taxon>
        <taxon>Arthropoda</taxon>
        <taxon>Hexapoda</taxon>
        <taxon>Insecta</taxon>
        <taxon>Pterygota</taxon>
        <taxon>Neoptera</taxon>
        <taxon>Endopterygota</taxon>
        <taxon>Lepidoptera</taxon>
        <taxon>Glossata</taxon>
        <taxon>Ditrysia</taxon>
        <taxon>Papilionoidea</taxon>
        <taxon>Pieridae</taxon>
        <taxon>Dismorphiinae</taxon>
        <taxon>Leptidea</taxon>
    </lineage>
</organism>
<proteinExistence type="predicted"/>
<evidence type="ECO:0000313" key="2">
    <source>
        <dbReference type="Proteomes" id="UP000324832"/>
    </source>
</evidence>
<dbReference type="EMBL" id="FZQP02006388">
    <property type="protein sequence ID" value="VVD02855.1"/>
    <property type="molecule type" value="Genomic_DNA"/>
</dbReference>
<gene>
    <name evidence="1" type="ORF">LSINAPIS_LOCUS12979</name>
</gene>
<evidence type="ECO:0008006" key="3">
    <source>
        <dbReference type="Google" id="ProtNLM"/>
    </source>
</evidence>